<dbReference type="GO" id="GO:0015562">
    <property type="term" value="F:efflux transmembrane transporter activity"/>
    <property type="evidence" value="ECO:0007669"/>
    <property type="project" value="TreeGrafter"/>
</dbReference>
<evidence type="ECO:0000313" key="9">
    <source>
        <dbReference type="EMBL" id="AOH83515.1"/>
    </source>
</evidence>
<evidence type="ECO:0000259" key="7">
    <source>
        <dbReference type="Pfam" id="PF25954"/>
    </source>
</evidence>
<dbReference type="Gene3D" id="1.10.287.470">
    <property type="entry name" value="Helix hairpin bin"/>
    <property type="match status" value="1"/>
</dbReference>
<evidence type="ECO:0000256" key="5">
    <source>
        <dbReference type="SAM" id="Phobius"/>
    </source>
</evidence>
<reference evidence="9 10" key="1">
    <citation type="submission" date="2016-01" db="EMBL/GenBank/DDBJ databases">
        <title>Complete genome and mega plasmid sequence of Sphingomonas panacis DCY99 elicits systemic resistance in rice to Xanthomonas oryzae.</title>
        <authorList>
            <person name="Kim Y.J."/>
            <person name="Yang D.C."/>
            <person name="Sing P."/>
        </authorList>
    </citation>
    <scope>NUCLEOTIDE SEQUENCE [LARGE SCALE GENOMIC DNA]</scope>
    <source>
        <strain evidence="9 10">DCY99</strain>
    </source>
</reference>
<dbReference type="GO" id="GO:1990281">
    <property type="term" value="C:efflux pump complex"/>
    <property type="evidence" value="ECO:0007669"/>
    <property type="project" value="TreeGrafter"/>
</dbReference>
<dbReference type="Gene3D" id="2.40.30.170">
    <property type="match status" value="1"/>
</dbReference>
<feature type="domain" description="Multidrug resistance protein MdtA-like C-terminal permuted SH3" evidence="8">
    <location>
        <begin position="305"/>
        <end position="359"/>
    </location>
</feature>
<evidence type="ECO:0000259" key="8">
    <source>
        <dbReference type="Pfam" id="PF25967"/>
    </source>
</evidence>
<dbReference type="PANTHER" id="PTHR30469:SF37">
    <property type="entry name" value="RAGD PROTEIN"/>
    <property type="match status" value="1"/>
</dbReference>
<evidence type="ECO:0000313" key="10">
    <source>
        <dbReference type="Proteomes" id="UP000094256"/>
    </source>
</evidence>
<evidence type="ECO:0000256" key="3">
    <source>
        <dbReference type="ARBA" id="ARBA00022448"/>
    </source>
</evidence>
<feature type="region of interest" description="Disordered" evidence="4">
    <location>
        <begin position="357"/>
        <end position="384"/>
    </location>
</feature>
<dbReference type="SUPFAM" id="SSF111369">
    <property type="entry name" value="HlyD-like secretion proteins"/>
    <property type="match status" value="1"/>
</dbReference>
<comment type="subcellular location">
    <subcellularLocation>
        <location evidence="1">Cell envelope</location>
    </subcellularLocation>
</comment>
<dbReference type="NCBIfam" id="TIGR01730">
    <property type="entry name" value="RND_mfp"/>
    <property type="match status" value="1"/>
</dbReference>
<dbReference type="Gene3D" id="2.40.420.20">
    <property type="match status" value="1"/>
</dbReference>
<dbReference type="Pfam" id="PF25954">
    <property type="entry name" value="Beta-barrel_RND_2"/>
    <property type="match status" value="1"/>
</dbReference>
<dbReference type="Pfam" id="PF25967">
    <property type="entry name" value="RND-MFP_C"/>
    <property type="match status" value="1"/>
</dbReference>
<dbReference type="Gene3D" id="2.40.50.100">
    <property type="match status" value="1"/>
</dbReference>
<dbReference type="OrthoDB" id="9806939at2"/>
<dbReference type="FunFam" id="2.40.30.170:FF:000010">
    <property type="entry name" value="Efflux RND transporter periplasmic adaptor subunit"/>
    <property type="match status" value="1"/>
</dbReference>
<evidence type="ECO:0000259" key="6">
    <source>
        <dbReference type="Pfam" id="PF25917"/>
    </source>
</evidence>
<dbReference type="AlphaFoldDB" id="A0A1B3Z7V9"/>
<dbReference type="InterPro" id="IPR058627">
    <property type="entry name" value="MdtA-like_C"/>
</dbReference>
<keyword evidence="10" id="KW-1185">Reference proteome</keyword>
<evidence type="ECO:0000256" key="2">
    <source>
        <dbReference type="ARBA" id="ARBA00009477"/>
    </source>
</evidence>
<keyword evidence="3" id="KW-0813">Transport</keyword>
<comment type="similarity">
    <text evidence="2">Belongs to the membrane fusion protein (MFP) (TC 8.A.1) family.</text>
</comment>
<accession>A0A1B3Z7V9</accession>
<feature type="domain" description="CusB-like beta-barrel" evidence="7">
    <location>
        <begin position="227"/>
        <end position="297"/>
    </location>
</feature>
<dbReference type="EMBL" id="CP014168">
    <property type="protein sequence ID" value="AOH83515.1"/>
    <property type="molecule type" value="Genomic_DNA"/>
</dbReference>
<dbReference type="Proteomes" id="UP000094256">
    <property type="component" value="Chromosome"/>
</dbReference>
<dbReference type="STRING" id="1560345.AWL63_05570"/>
<keyword evidence="5" id="KW-0812">Transmembrane</keyword>
<evidence type="ECO:0000256" key="1">
    <source>
        <dbReference type="ARBA" id="ARBA00004196"/>
    </source>
</evidence>
<keyword evidence="5" id="KW-1133">Transmembrane helix</keyword>
<dbReference type="InterPro" id="IPR058625">
    <property type="entry name" value="MdtA-like_BSH"/>
</dbReference>
<dbReference type="RefSeq" id="WP_069204089.1">
    <property type="nucleotide sequence ID" value="NZ_CP014168.1"/>
</dbReference>
<gene>
    <name evidence="9" type="ORF">AWL63_05570</name>
</gene>
<evidence type="ECO:0000256" key="4">
    <source>
        <dbReference type="SAM" id="MobiDB-lite"/>
    </source>
</evidence>
<protein>
    <submittedName>
        <fullName evidence="9">Efflux transporter periplasmic adaptor subunit</fullName>
    </submittedName>
</protein>
<dbReference type="KEGG" id="span:AWL63_05570"/>
<feature type="domain" description="Multidrug resistance protein MdtA-like barrel-sandwich hybrid" evidence="6">
    <location>
        <begin position="76"/>
        <end position="212"/>
    </location>
</feature>
<keyword evidence="5" id="KW-0472">Membrane</keyword>
<dbReference type="InterPro" id="IPR058792">
    <property type="entry name" value="Beta-barrel_RND_2"/>
</dbReference>
<feature type="transmembrane region" description="Helical" evidence="5">
    <location>
        <begin position="12"/>
        <end position="30"/>
    </location>
</feature>
<dbReference type="Pfam" id="PF25917">
    <property type="entry name" value="BSH_RND"/>
    <property type="match status" value="1"/>
</dbReference>
<sequence>MPEGDGRNLKRIGIIGVVAAVAIVGAGIAARSHSETQLATWTSTQAVPTVTVIHAAASKGTGALVLPGQLAALQSAPIYARTSGYIRKWYVDIGDSVRQGQVLAVLDAPEVDQQLAAAQADYQTARANQQLAASTATRWKTMLAKDAVSKQETDEKVGDLAAKTALSNAASANVNRLRYTQGFTRLIAPFSGVVTTRSTNVGSLVTAGSAASTPLFTVSDISRIRIYVKVPQAYSSQVHPGMDVKLTLPEYPGRTFTAQMTRSADAVDTSSGTVLVELQAANGDRALKPGAYAQASFPVAGGGSAVELPASAMIIGQAGTQVAIVGNDGRALLKTVTIAHDLGDRVQISAGLSANDRVIDSPPDSLQSGDRVQIAKRQDAAGGK</sequence>
<name>A0A1B3Z7V9_9SPHN</name>
<organism evidence="9 10">
    <name type="scientific">Sphingomonas panacis</name>
    <dbReference type="NCBI Taxonomy" id="1560345"/>
    <lineage>
        <taxon>Bacteria</taxon>
        <taxon>Pseudomonadati</taxon>
        <taxon>Pseudomonadota</taxon>
        <taxon>Alphaproteobacteria</taxon>
        <taxon>Sphingomonadales</taxon>
        <taxon>Sphingomonadaceae</taxon>
        <taxon>Sphingomonas</taxon>
    </lineage>
</organism>
<dbReference type="InterPro" id="IPR006143">
    <property type="entry name" value="RND_pump_MFP"/>
</dbReference>
<proteinExistence type="inferred from homology"/>
<dbReference type="PANTHER" id="PTHR30469">
    <property type="entry name" value="MULTIDRUG RESISTANCE PROTEIN MDTA"/>
    <property type="match status" value="1"/>
</dbReference>